<evidence type="ECO:0000313" key="2">
    <source>
        <dbReference type="Proteomes" id="UP001057452"/>
    </source>
</evidence>
<dbReference type="Proteomes" id="UP001057452">
    <property type="component" value="Chromosome 9"/>
</dbReference>
<protein>
    <submittedName>
        <fullName evidence="1">Uncharacterized protein</fullName>
    </submittedName>
</protein>
<organism evidence="1 2">
    <name type="scientific">Chaenocephalus aceratus</name>
    <name type="common">Blackfin icefish</name>
    <name type="synonym">Chaenichthys aceratus</name>
    <dbReference type="NCBI Taxonomy" id="36190"/>
    <lineage>
        <taxon>Eukaryota</taxon>
        <taxon>Metazoa</taxon>
        <taxon>Chordata</taxon>
        <taxon>Craniata</taxon>
        <taxon>Vertebrata</taxon>
        <taxon>Euteleostomi</taxon>
        <taxon>Actinopterygii</taxon>
        <taxon>Neopterygii</taxon>
        <taxon>Teleostei</taxon>
        <taxon>Neoteleostei</taxon>
        <taxon>Acanthomorphata</taxon>
        <taxon>Eupercaria</taxon>
        <taxon>Perciformes</taxon>
        <taxon>Notothenioidei</taxon>
        <taxon>Channichthyidae</taxon>
        <taxon>Chaenocephalus</taxon>
    </lineage>
</organism>
<name>A0ACB9X0T8_CHAAC</name>
<keyword evidence="2" id="KW-1185">Reference proteome</keyword>
<evidence type="ECO:0000313" key="1">
    <source>
        <dbReference type="EMBL" id="KAI4820095.1"/>
    </source>
</evidence>
<proteinExistence type="predicted"/>
<comment type="caution">
    <text evidence="1">The sequence shown here is derived from an EMBL/GenBank/DDBJ whole genome shotgun (WGS) entry which is preliminary data.</text>
</comment>
<gene>
    <name evidence="1" type="ORF">KUCAC02_028087</name>
</gene>
<accession>A0ACB9X0T8</accession>
<dbReference type="EMBL" id="CM043793">
    <property type="protein sequence ID" value="KAI4820095.1"/>
    <property type="molecule type" value="Genomic_DNA"/>
</dbReference>
<sequence>MLITVSDRRRSPSTSGWGGGQDPGSLCVGIKVSGGVGLFYTAADPPLMLSWKAAMGNSMSDIRLLVSRSDPHEPNQKPGSLLNGSSVFSAAFSEGSAQGVL</sequence>
<reference evidence="1" key="1">
    <citation type="submission" date="2022-05" db="EMBL/GenBank/DDBJ databases">
        <title>Chromosome-level genome of Chaenocephalus aceratus.</title>
        <authorList>
            <person name="Park H."/>
        </authorList>
    </citation>
    <scope>NUCLEOTIDE SEQUENCE</scope>
    <source>
        <strain evidence="1">KU_202001</strain>
    </source>
</reference>